<gene>
    <name evidence="1" type="ORF">EZS27_037487</name>
</gene>
<feature type="non-terminal residue" evidence="1">
    <location>
        <position position="1"/>
    </location>
</feature>
<reference evidence="1" key="1">
    <citation type="submission" date="2019-03" db="EMBL/GenBank/DDBJ databases">
        <title>Single cell metagenomics reveals metabolic interactions within the superorganism composed of flagellate Streblomastix strix and complex community of Bacteroidetes bacteria on its surface.</title>
        <authorList>
            <person name="Treitli S.C."/>
            <person name="Kolisko M."/>
            <person name="Husnik F."/>
            <person name="Keeling P."/>
            <person name="Hampl V."/>
        </authorList>
    </citation>
    <scope>NUCLEOTIDE SEQUENCE</scope>
    <source>
        <strain evidence="1">STM</strain>
    </source>
</reference>
<dbReference type="AlphaFoldDB" id="A0A5J4PQ70"/>
<evidence type="ECO:0000313" key="1">
    <source>
        <dbReference type="EMBL" id="KAA6311372.1"/>
    </source>
</evidence>
<comment type="caution">
    <text evidence="1">The sequence shown here is derived from an EMBL/GenBank/DDBJ whole genome shotgun (WGS) entry which is preliminary data.</text>
</comment>
<proteinExistence type="predicted"/>
<dbReference type="EMBL" id="SNRY01006971">
    <property type="protein sequence ID" value="KAA6311372.1"/>
    <property type="molecule type" value="Genomic_DNA"/>
</dbReference>
<accession>A0A5J4PQ70</accession>
<protein>
    <submittedName>
        <fullName evidence="1">Uncharacterized protein</fullName>
    </submittedName>
</protein>
<sequence length="24" mass="2881">EEFGLVSVRKGITKFLKEKCYRSY</sequence>
<name>A0A5J4PQ70_9ZZZZ</name>
<organism evidence="1">
    <name type="scientific">termite gut metagenome</name>
    <dbReference type="NCBI Taxonomy" id="433724"/>
    <lineage>
        <taxon>unclassified sequences</taxon>
        <taxon>metagenomes</taxon>
        <taxon>organismal metagenomes</taxon>
    </lineage>
</organism>